<evidence type="ECO:0000256" key="1">
    <source>
        <dbReference type="SAM" id="Phobius"/>
    </source>
</evidence>
<feature type="domain" description="Fatty acid desaturase" evidence="2">
    <location>
        <begin position="48"/>
        <end position="171"/>
    </location>
</feature>
<keyword evidence="1" id="KW-0812">Transmembrane</keyword>
<dbReference type="Proteomes" id="UP000007800">
    <property type="component" value="Unassembled WGS sequence"/>
</dbReference>
<dbReference type="GO" id="GO:0006629">
    <property type="term" value="P:lipid metabolic process"/>
    <property type="evidence" value="ECO:0007669"/>
    <property type="project" value="InterPro"/>
</dbReference>
<evidence type="ECO:0000313" key="3">
    <source>
        <dbReference type="EMBL" id="EER10927.1"/>
    </source>
</evidence>
<evidence type="ECO:0000313" key="4">
    <source>
        <dbReference type="Proteomes" id="UP000007800"/>
    </source>
</evidence>
<dbReference type="OrthoDB" id="1461976at2759"/>
<keyword evidence="1" id="KW-0472">Membrane</keyword>
<dbReference type="Pfam" id="PF00487">
    <property type="entry name" value="FA_desaturase"/>
    <property type="match status" value="1"/>
</dbReference>
<dbReference type="InParanoid" id="C5KX71"/>
<dbReference type="PANTHER" id="PTHR32100">
    <property type="entry name" value="OMEGA-6 FATTY ACID DESATURASE, CHLOROPLASTIC"/>
    <property type="match status" value="1"/>
</dbReference>
<evidence type="ECO:0000259" key="2">
    <source>
        <dbReference type="Pfam" id="PF00487"/>
    </source>
</evidence>
<protein>
    <recommendedName>
        <fullName evidence="2">Fatty acid desaturase domain-containing protein</fullName>
    </recommendedName>
</protein>
<name>C5KX71_PERM5</name>
<feature type="transmembrane region" description="Helical" evidence="1">
    <location>
        <begin position="49"/>
        <end position="72"/>
    </location>
</feature>
<dbReference type="RefSeq" id="XP_002779132.1">
    <property type="nucleotide sequence ID" value="XM_002779086.1"/>
</dbReference>
<sequence length="342" mass="38316">MLLFGYPIYLFWNVSGGRVGYDGRSYNKTRPSHFNPEGGLFPPHMKEKVLLSVLGCAISLLIAAYCTTIVGFHNVMLWYGYPYLFTNGWLTLYTSLEHTHKDVPHYGDEAFTFIRGALTSIDRPSYGFFSSCFHHDVGDTHVLHHIDSRIPCYHAREATEAIKPVLGHYYREDNTPIVKAFLRAHRDCKFIRGLTGVQFYEPGQSAEFFGRSLRLPLEGALESTGVAAEANATPESEEVRKEIRDEIDHLVGAALRIRDDEVSTARGRLRRGPPVVGSTVLVYEAGIAGKGGTYNRQPYVVDDIFDGTTLKLSKVGEPSSVRTSHYLNVRPYYGSSAGHVRY</sequence>
<keyword evidence="4" id="KW-1185">Reference proteome</keyword>
<accession>C5KX71</accession>
<dbReference type="AlphaFoldDB" id="C5KX71"/>
<dbReference type="InterPro" id="IPR005804">
    <property type="entry name" value="FA_desaturase_dom"/>
</dbReference>
<reference evidence="3 4" key="1">
    <citation type="submission" date="2008-07" db="EMBL/GenBank/DDBJ databases">
        <authorList>
            <person name="El-Sayed N."/>
            <person name="Caler E."/>
            <person name="Inman J."/>
            <person name="Amedeo P."/>
            <person name="Hass B."/>
            <person name="Wortman J."/>
        </authorList>
    </citation>
    <scope>NUCLEOTIDE SEQUENCE [LARGE SCALE GENOMIC DNA]</scope>
    <source>
        <strain evidence="4">ATCC 50983 / TXsc</strain>
    </source>
</reference>
<dbReference type="EMBL" id="GG677119">
    <property type="protein sequence ID" value="EER10927.1"/>
    <property type="molecule type" value="Genomic_DNA"/>
</dbReference>
<organism evidence="4">
    <name type="scientific">Perkinsus marinus (strain ATCC 50983 / TXsc)</name>
    <dbReference type="NCBI Taxonomy" id="423536"/>
    <lineage>
        <taxon>Eukaryota</taxon>
        <taxon>Sar</taxon>
        <taxon>Alveolata</taxon>
        <taxon>Perkinsozoa</taxon>
        <taxon>Perkinsea</taxon>
        <taxon>Perkinsida</taxon>
        <taxon>Perkinsidae</taxon>
        <taxon>Perkinsus</taxon>
    </lineage>
</organism>
<gene>
    <name evidence="3" type="ORF">Pmar_PMAR021407</name>
</gene>
<dbReference type="InterPro" id="IPR012171">
    <property type="entry name" value="Fatty_acid_desaturase"/>
</dbReference>
<dbReference type="GeneID" id="9055962"/>
<proteinExistence type="predicted"/>
<keyword evidence="1" id="KW-1133">Transmembrane helix</keyword>
<dbReference type="GO" id="GO:0016491">
    <property type="term" value="F:oxidoreductase activity"/>
    <property type="evidence" value="ECO:0007669"/>
    <property type="project" value="InterPro"/>
</dbReference>